<dbReference type="InterPro" id="IPR001466">
    <property type="entry name" value="Beta-lactam-related"/>
</dbReference>
<reference evidence="3" key="1">
    <citation type="journal article" date="2019" name="Int. J. Syst. Evol. Microbiol.">
        <title>The Global Catalogue of Microorganisms (GCM) 10K type strain sequencing project: providing services to taxonomists for standard genome sequencing and annotation.</title>
        <authorList>
            <consortium name="The Broad Institute Genomics Platform"/>
            <consortium name="The Broad Institute Genome Sequencing Center for Infectious Disease"/>
            <person name="Wu L."/>
            <person name="Ma J."/>
        </authorList>
    </citation>
    <scope>NUCLEOTIDE SEQUENCE [LARGE SCALE GENOMIC DNA]</scope>
    <source>
        <strain evidence="3">CGMCC 1.6375</strain>
    </source>
</reference>
<dbReference type="PANTHER" id="PTHR46825:SF9">
    <property type="entry name" value="BETA-LACTAMASE-RELATED DOMAIN-CONTAINING PROTEIN"/>
    <property type="match status" value="1"/>
</dbReference>
<comment type="caution">
    <text evidence="2">The sequence shown here is derived from an EMBL/GenBank/DDBJ whole genome shotgun (WGS) entry which is preliminary data.</text>
</comment>
<evidence type="ECO:0000313" key="3">
    <source>
        <dbReference type="Proteomes" id="UP000632339"/>
    </source>
</evidence>
<dbReference type="Gene3D" id="2.40.128.600">
    <property type="match status" value="1"/>
</dbReference>
<proteinExistence type="predicted"/>
<dbReference type="PANTHER" id="PTHR46825">
    <property type="entry name" value="D-ALANYL-D-ALANINE-CARBOXYPEPTIDASE/ENDOPEPTIDASE AMPH"/>
    <property type="match status" value="1"/>
</dbReference>
<dbReference type="Proteomes" id="UP000632339">
    <property type="component" value="Unassembled WGS sequence"/>
</dbReference>
<dbReference type="InterPro" id="IPR050491">
    <property type="entry name" value="AmpC-like"/>
</dbReference>
<dbReference type="SUPFAM" id="SSF56601">
    <property type="entry name" value="beta-lactamase/transpeptidase-like"/>
    <property type="match status" value="2"/>
</dbReference>
<dbReference type="EMBL" id="BMLI01000001">
    <property type="protein sequence ID" value="GGM96788.1"/>
    <property type="molecule type" value="Genomic_DNA"/>
</dbReference>
<organism evidence="2 3">
    <name type="scientific">Dyadobacter beijingensis</name>
    <dbReference type="NCBI Taxonomy" id="365489"/>
    <lineage>
        <taxon>Bacteria</taxon>
        <taxon>Pseudomonadati</taxon>
        <taxon>Bacteroidota</taxon>
        <taxon>Cytophagia</taxon>
        <taxon>Cytophagales</taxon>
        <taxon>Spirosomataceae</taxon>
        <taxon>Dyadobacter</taxon>
    </lineage>
</organism>
<sequence>MYAQSPEAKIDSLFLFYSAEKPGGQLAVSRHGKVIYSKAWGMADLPRNVRLTEESLIEAGSVSKQFTAAEDLLKWNDFYLSEKMGGQTVYRKQIALDTLGDGTVSSYAAGLFIDNRAARKPVFFHGGATNAYRAKLIASPAEGLSIAWLSNTSMLDSTGIDPAAAVFDLLTLPDEAADDKARPANTVKIDPATLKSYAGFYKSAQSARDVEITLGPQGLMLSETPLEPVNARQFRFYGIKLAFDRAGELTITPPAGEPMQYYQVDPTADNAPLDHYTGAYFSEEVGGIVEIQKHDQALKIKLASGAIHPLESYARDRFLIPEIKAGVVFKRTRNGAVDALELSTPRSLRILFQKQAPPSH</sequence>
<gene>
    <name evidence="2" type="ORF">GCM10010967_33140</name>
</gene>
<keyword evidence="3" id="KW-1185">Reference proteome</keyword>
<evidence type="ECO:0000313" key="2">
    <source>
        <dbReference type="EMBL" id="GGM96788.1"/>
    </source>
</evidence>
<feature type="domain" description="Beta-lactamase-related" evidence="1">
    <location>
        <begin position="21"/>
        <end position="69"/>
    </location>
</feature>
<dbReference type="Gene3D" id="3.40.710.10">
    <property type="entry name" value="DD-peptidase/beta-lactamase superfamily"/>
    <property type="match status" value="2"/>
</dbReference>
<name>A0ABQ2I0B0_9BACT</name>
<accession>A0ABQ2I0B0</accession>
<dbReference type="InterPro" id="IPR012338">
    <property type="entry name" value="Beta-lactam/transpept-like"/>
</dbReference>
<dbReference type="Pfam" id="PF00144">
    <property type="entry name" value="Beta-lactamase"/>
    <property type="match status" value="1"/>
</dbReference>
<evidence type="ECO:0000259" key="1">
    <source>
        <dbReference type="Pfam" id="PF00144"/>
    </source>
</evidence>
<protein>
    <recommendedName>
        <fullName evidence="1">Beta-lactamase-related domain-containing protein</fullName>
    </recommendedName>
</protein>